<accession>A0A8J6G467</accession>
<dbReference type="GO" id="GO:0046872">
    <property type="term" value="F:metal ion binding"/>
    <property type="evidence" value="ECO:0007669"/>
    <property type="project" value="UniProtKB-KW"/>
</dbReference>
<evidence type="ECO:0000256" key="3">
    <source>
        <dbReference type="ARBA" id="ARBA00022801"/>
    </source>
</evidence>
<reference evidence="5" key="1">
    <citation type="submission" date="2020-03" db="EMBL/GenBank/DDBJ databases">
        <title>Studies in the Genomics of Life Span.</title>
        <authorList>
            <person name="Glass D."/>
        </authorList>
    </citation>
    <scope>NUCLEOTIDE SEQUENCE</scope>
    <source>
        <strain evidence="5">LTLLF</strain>
        <tissue evidence="5">Muscle</tissue>
    </source>
</reference>
<dbReference type="InterPro" id="IPR023214">
    <property type="entry name" value="HAD_sf"/>
</dbReference>
<dbReference type="InterPro" id="IPR036412">
    <property type="entry name" value="HAD-like_sf"/>
</dbReference>
<organism evidence="5 6">
    <name type="scientific">Microtus ochrogaster</name>
    <name type="common">Prairie vole</name>
    <dbReference type="NCBI Taxonomy" id="79684"/>
    <lineage>
        <taxon>Eukaryota</taxon>
        <taxon>Metazoa</taxon>
        <taxon>Chordata</taxon>
        <taxon>Craniata</taxon>
        <taxon>Vertebrata</taxon>
        <taxon>Euteleostomi</taxon>
        <taxon>Mammalia</taxon>
        <taxon>Eutheria</taxon>
        <taxon>Euarchontoglires</taxon>
        <taxon>Glires</taxon>
        <taxon>Rodentia</taxon>
        <taxon>Myomorpha</taxon>
        <taxon>Muroidea</taxon>
        <taxon>Cricetidae</taxon>
        <taxon>Arvicolinae</taxon>
        <taxon>Microtus</taxon>
    </lineage>
</organism>
<dbReference type="EMBL" id="JAATJU010025000">
    <property type="protein sequence ID" value="KAH0504465.1"/>
    <property type="molecule type" value="Genomic_DNA"/>
</dbReference>
<keyword evidence="3" id="KW-0378">Hydrolase</keyword>
<evidence type="ECO:0000313" key="5">
    <source>
        <dbReference type="EMBL" id="KAH0504465.1"/>
    </source>
</evidence>
<evidence type="ECO:0000313" key="6">
    <source>
        <dbReference type="Proteomes" id="UP000710432"/>
    </source>
</evidence>
<dbReference type="PANTHER" id="PTHR12103">
    <property type="entry name" value="5'-NUCLEOTIDASE DOMAIN-CONTAINING"/>
    <property type="match status" value="1"/>
</dbReference>
<dbReference type="AlphaFoldDB" id="A0A8J6G467"/>
<comment type="caution">
    <text evidence="5">The sequence shown here is derived from an EMBL/GenBank/DDBJ whole genome shotgun (WGS) entry which is preliminary data.</text>
</comment>
<dbReference type="PANTHER" id="PTHR12103:SF17">
    <property type="entry name" value="CYTOSOLIC PURINE 5'-NUCLEOTIDASE"/>
    <property type="match status" value="1"/>
</dbReference>
<dbReference type="GO" id="GO:0008253">
    <property type="term" value="F:5'-nucleotidase activity"/>
    <property type="evidence" value="ECO:0007669"/>
    <property type="project" value="TreeGrafter"/>
</dbReference>
<evidence type="ECO:0000256" key="2">
    <source>
        <dbReference type="ARBA" id="ARBA00022723"/>
    </source>
</evidence>
<keyword evidence="2" id="KW-0479">Metal-binding</keyword>
<comment type="similarity">
    <text evidence="1">Belongs to the 5'(3')-deoxyribonucleotidase family.</text>
</comment>
<protein>
    <submittedName>
        <fullName evidence="5">Cytosolic purine 5'-nucleotidase</fullName>
    </submittedName>
</protein>
<name>A0A8J6G467_MICOH</name>
<dbReference type="NCBIfam" id="TIGR02244">
    <property type="entry name" value="HAD-IG-Ncltidse"/>
    <property type="match status" value="1"/>
</dbReference>
<dbReference type="Gene3D" id="3.40.50.1000">
    <property type="entry name" value="HAD superfamily/HAD-like"/>
    <property type="match status" value="1"/>
</dbReference>
<dbReference type="Proteomes" id="UP000710432">
    <property type="component" value="Unassembled WGS sequence"/>
</dbReference>
<gene>
    <name evidence="5" type="ORF">LTLLF_181885</name>
</gene>
<sequence>MLALLLCDRDPVYKSPEYESLGFELTVERLVSIGYPQELLSFAYDSTFPTRGLVFDTLYGNLLKVDAYGNLLVCAHGFNFIRGPETREQYPNKFIQRDDTERFYILNTLFNLPETYLLACLVDFFTNCPRYTSCDTGFKDGDLFMSYRSMFQDVRDAVDWVHYKGSLKEKTVENLEKYVVKDGKLPLLLSRMKEVGKVFLATNSDYKYTDPGSSHRPWQSYFDLILVDARKPLFFGEGTVLRQVDTSLDIFLAELYKHLDSSSNERPDISSIQRRIKKVTHDMDMCYGMMGSLFRSGSRQTLFASQVMRYADLYAASFINLLYYPFSYLFRAAHVLMPHESTVEHTHVDINEMESPLATRNRTSVDFKDTDYKRHQLTRSISEIKPPNLFPLAPQEITHCHDEDDDEEEEEEE</sequence>
<evidence type="ECO:0000256" key="1">
    <source>
        <dbReference type="ARBA" id="ARBA00009589"/>
    </source>
</evidence>
<dbReference type="Pfam" id="PF05761">
    <property type="entry name" value="5_nucleotid"/>
    <property type="match status" value="2"/>
</dbReference>
<keyword evidence="4" id="KW-0460">Magnesium</keyword>
<dbReference type="InterPro" id="IPR008380">
    <property type="entry name" value="HAD-SF_hydro_IG_5-nucl"/>
</dbReference>
<proteinExistence type="inferred from homology"/>
<dbReference type="SUPFAM" id="SSF56784">
    <property type="entry name" value="HAD-like"/>
    <property type="match status" value="1"/>
</dbReference>
<evidence type="ECO:0000256" key="4">
    <source>
        <dbReference type="ARBA" id="ARBA00022842"/>
    </source>
</evidence>